<keyword evidence="3" id="KW-1185">Reference proteome</keyword>
<accession>A0A371JWE5</accession>
<reference evidence="2 3" key="1">
    <citation type="submission" date="2018-08" db="EMBL/GenBank/DDBJ databases">
        <title>Lysobacter sp. zong2l5, whole genome shotgun sequence.</title>
        <authorList>
            <person name="Zhang X."/>
            <person name="Feng G."/>
            <person name="Zhu H."/>
        </authorList>
    </citation>
    <scope>NUCLEOTIDE SEQUENCE [LARGE SCALE GENOMIC DNA]</scope>
    <source>
        <strain evidence="3">zong2l5</strain>
    </source>
</reference>
<dbReference type="EMBL" id="QTSU01000005">
    <property type="protein sequence ID" value="RDZ25971.1"/>
    <property type="molecule type" value="Genomic_DNA"/>
</dbReference>
<keyword evidence="1" id="KW-0732">Signal</keyword>
<name>A0A371JWE5_9GAMM</name>
<dbReference type="RefSeq" id="WP_115861816.1">
    <property type="nucleotide sequence ID" value="NZ_QTSU01000005.1"/>
</dbReference>
<feature type="chain" id="PRO_5017067488" description="DUF2059 domain-containing protein" evidence="1">
    <location>
        <begin position="20"/>
        <end position="168"/>
    </location>
</feature>
<dbReference type="Proteomes" id="UP000264492">
    <property type="component" value="Unassembled WGS sequence"/>
</dbReference>
<evidence type="ECO:0000313" key="3">
    <source>
        <dbReference type="Proteomes" id="UP000264492"/>
    </source>
</evidence>
<sequence length="168" mass="17781">MPRPALLLLALALSLPAHAADPAPPSPTAEAMSSLVVGSLILAARTDPNSSAALIGCLEKIPRTIAAPVMQEIVLAELSAQELASLDKFYTGPYGRRVTDNIERTNNPREPFSDAEWEQVGPVLRSDANRKALKATHVIGPHGGRIQAAVNPHVERCLKLDEAPATGS</sequence>
<feature type="signal peptide" evidence="1">
    <location>
        <begin position="1"/>
        <end position="19"/>
    </location>
</feature>
<evidence type="ECO:0008006" key="4">
    <source>
        <dbReference type="Google" id="ProtNLM"/>
    </source>
</evidence>
<protein>
    <recommendedName>
        <fullName evidence="4">DUF2059 domain-containing protein</fullName>
    </recommendedName>
</protein>
<proteinExistence type="predicted"/>
<dbReference type="AlphaFoldDB" id="A0A371JWE5"/>
<comment type="caution">
    <text evidence="2">The sequence shown here is derived from an EMBL/GenBank/DDBJ whole genome shotgun (WGS) entry which is preliminary data.</text>
</comment>
<organism evidence="2 3">
    <name type="scientific">Lysobacter silvisoli</name>
    <dbReference type="NCBI Taxonomy" id="2293254"/>
    <lineage>
        <taxon>Bacteria</taxon>
        <taxon>Pseudomonadati</taxon>
        <taxon>Pseudomonadota</taxon>
        <taxon>Gammaproteobacteria</taxon>
        <taxon>Lysobacterales</taxon>
        <taxon>Lysobacteraceae</taxon>
        <taxon>Lysobacter</taxon>
    </lineage>
</organism>
<evidence type="ECO:0000256" key="1">
    <source>
        <dbReference type="SAM" id="SignalP"/>
    </source>
</evidence>
<evidence type="ECO:0000313" key="2">
    <source>
        <dbReference type="EMBL" id="RDZ25971.1"/>
    </source>
</evidence>
<gene>
    <name evidence="2" type="ORF">DX914_19090</name>
</gene>